<dbReference type="CDD" id="cd01347">
    <property type="entry name" value="ligand_gated_channel"/>
    <property type="match status" value="1"/>
</dbReference>
<keyword evidence="15" id="KW-1185">Reference proteome</keyword>
<dbReference type="SUPFAM" id="SSF56935">
    <property type="entry name" value="Porins"/>
    <property type="match status" value="1"/>
</dbReference>
<dbReference type="InterPro" id="IPR039426">
    <property type="entry name" value="TonB-dep_rcpt-like"/>
</dbReference>
<dbReference type="InterPro" id="IPR010917">
    <property type="entry name" value="TonB_rcpt_CS"/>
</dbReference>
<evidence type="ECO:0000259" key="13">
    <source>
        <dbReference type="Pfam" id="PF07715"/>
    </source>
</evidence>
<keyword evidence="14" id="KW-0675">Receptor</keyword>
<keyword evidence="2 9" id="KW-0813">Transport</keyword>
<dbReference type="PROSITE" id="PS01156">
    <property type="entry name" value="TONB_DEPENDENT_REC_2"/>
    <property type="match status" value="1"/>
</dbReference>
<evidence type="ECO:0000256" key="5">
    <source>
        <dbReference type="ARBA" id="ARBA00022729"/>
    </source>
</evidence>
<evidence type="ECO:0000256" key="1">
    <source>
        <dbReference type="ARBA" id="ARBA00004571"/>
    </source>
</evidence>
<dbReference type="PANTHER" id="PTHR32552:SF84">
    <property type="entry name" value="TONB-DEPENDENT RECEPTOR-RELATED"/>
    <property type="match status" value="1"/>
</dbReference>
<dbReference type="AlphaFoldDB" id="A0A841LJS8"/>
<keyword evidence="4 9" id="KW-0812">Transmembrane</keyword>
<evidence type="ECO:0000256" key="7">
    <source>
        <dbReference type="ARBA" id="ARBA00023136"/>
    </source>
</evidence>
<keyword evidence="8 9" id="KW-0998">Cell outer membrane</keyword>
<dbReference type="PANTHER" id="PTHR32552">
    <property type="entry name" value="FERRICHROME IRON RECEPTOR-RELATED"/>
    <property type="match status" value="1"/>
</dbReference>
<dbReference type="RefSeq" id="WP_184202761.1">
    <property type="nucleotide sequence ID" value="NZ_BMOX01000039.1"/>
</dbReference>
<evidence type="ECO:0000256" key="9">
    <source>
        <dbReference type="PROSITE-ProRule" id="PRU01360"/>
    </source>
</evidence>
<reference evidence="14 15" key="1">
    <citation type="submission" date="2020-08" db="EMBL/GenBank/DDBJ databases">
        <title>Genomic Encyclopedia of Type Strains, Phase IV (KMG-IV): sequencing the most valuable type-strain genomes for metagenomic binning, comparative biology and taxonomic classification.</title>
        <authorList>
            <person name="Goeker M."/>
        </authorList>
    </citation>
    <scope>NUCLEOTIDE SEQUENCE [LARGE SCALE GENOMIC DNA]</scope>
    <source>
        <strain evidence="14 15">DSM 102189</strain>
    </source>
</reference>
<evidence type="ECO:0000256" key="8">
    <source>
        <dbReference type="ARBA" id="ARBA00023237"/>
    </source>
</evidence>
<dbReference type="InterPro" id="IPR037066">
    <property type="entry name" value="Plug_dom_sf"/>
</dbReference>
<evidence type="ECO:0000256" key="10">
    <source>
        <dbReference type="PROSITE-ProRule" id="PRU10144"/>
    </source>
</evidence>
<evidence type="ECO:0000259" key="12">
    <source>
        <dbReference type="Pfam" id="PF00593"/>
    </source>
</evidence>
<evidence type="ECO:0000256" key="4">
    <source>
        <dbReference type="ARBA" id="ARBA00022692"/>
    </source>
</evidence>
<keyword evidence="6 11" id="KW-0798">TonB box</keyword>
<evidence type="ECO:0000313" key="14">
    <source>
        <dbReference type="EMBL" id="MBB6229228.1"/>
    </source>
</evidence>
<comment type="subcellular location">
    <subcellularLocation>
        <location evidence="1 9">Cell outer membrane</location>
        <topology evidence="1 9">Multi-pass membrane protein</topology>
    </subcellularLocation>
</comment>
<dbReference type="PROSITE" id="PS52016">
    <property type="entry name" value="TONB_DEPENDENT_REC_3"/>
    <property type="match status" value="1"/>
</dbReference>
<evidence type="ECO:0000256" key="2">
    <source>
        <dbReference type="ARBA" id="ARBA00022448"/>
    </source>
</evidence>
<feature type="short sequence motif" description="TonB C-terminal box" evidence="10">
    <location>
        <begin position="705"/>
        <end position="722"/>
    </location>
</feature>
<dbReference type="InterPro" id="IPR012910">
    <property type="entry name" value="Plug_dom"/>
</dbReference>
<comment type="similarity">
    <text evidence="9 11">Belongs to the TonB-dependent receptor family.</text>
</comment>
<dbReference type="GO" id="GO:0015344">
    <property type="term" value="F:siderophore uptake transmembrane transporter activity"/>
    <property type="evidence" value="ECO:0007669"/>
    <property type="project" value="TreeGrafter"/>
</dbReference>
<evidence type="ECO:0000256" key="11">
    <source>
        <dbReference type="RuleBase" id="RU003357"/>
    </source>
</evidence>
<feature type="domain" description="TonB-dependent receptor plug" evidence="13">
    <location>
        <begin position="50"/>
        <end position="151"/>
    </location>
</feature>
<keyword evidence="3 9" id="KW-1134">Transmembrane beta strand</keyword>
<dbReference type="GO" id="GO:0009279">
    <property type="term" value="C:cell outer membrane"/>
    <property type="evidence" value="ECO:0007669"/>
    <property type="project" value="UniProtKB-SubCell"/>
</dbReference>
<evidence type="ECO:0000256" key="3">
    <source>
        <dbReference type="ARBA" id="ARBA00022452"/>
    </source>
</evidence>
<name>A0A841LJS8_9SPHN</name>
<dbReference type="InterPro" id="IPR036942">
    <property type="entry name" value="Beta-barrel_TonB_sf"/>
</dbReference>
<dbReference type="Pfam" id="PF07715">
    <property type="entry name" value="Plug"/>
    <property type="match status" value="1"/>
</dbReference>
<keyword evidence="5" id="KW-0732">Signal</keyword>
<evidence type="ECO:0000313" key="15">
    <source>
        <dbReference type="Proteomes" id="UP000538147"/>
    </source>
</evidence>
<protein>
    <submittedName>
        <fullName evidence="14">Iron complex outermembrane receptor protein</fullName>
    </submittedName>
</protein>
<organism evidence="14 15">
    <name type="scientific">Polymorphobacter multimanifer</name>
    <dbReference type="NCBI Taxonomy" id="1070431"/>
    <lineage>
        <taxon>Bacteria</taxon>
        <taxon>Pseudomonadati</taxon>
        <taxon>Pseudomonadota</taxon>
        <taxon>Alphaproteobacteria</taxon>
        <taxon>Sphingomonadales</taxon>
        <taxon>Sphingosinicellaceae</taxon>
        <taxon>Polymorphobacter</taxon>
    </lineage>
</organism>
<dbReference type="InterPro" id="IPR000531">
    <property type="entry name" value="Beta-barrel_TonB"/>
</dbReference>
<dbReference type="Proteomes" id="UP000538147">
    <property type="component" value="Unassembled WGS sequence"/>
</dbReference>
<gene>
    <name evidence="14" type="ORF">FHS79_003429</name>
</gene>
<keyword evidence="7 9" id="KW-0472">Membrane</keyword>
<dbReference type="Pfam" id="PF00593">
    <property type="entry name" value="TonB_dep_Rec_b-barrel"/>
    <property type="match status" value="1"/>
</dbReference>
<proteinExistence type="inferred from homology"/>
<dbReference type="Gene3D" id="2.40.170.20">
    <property type="entry name" value="TonB-dependent receptor, beta-barrel domain"/>
    <property type="match status" value="1"/>
</dbReference>
<dbReference type="Gene3D" id="2.170.130.10">
    <property type="entry name" value="TonB-dependent receptor, plug domain"/>
    <property type="match status" value="1"/>
</dbReference>
<feature type="domain" description="TonB-dependent receptor-like beta-barrel" evidence="12">
    <location>
        <begin position="271"/>
        <end position="690"/>
    </location>
</feature>
<evidence type="ECO:0000256" key="6">
    <source>
        <dbReference type="ARBA" id="ARBA00023077"/>
    </source>
</evidence>
<sequence>MGVTVPLAVSDAALAQAAPSQEEIIVTGVADRQLLLDAKNGTGSRLGLTVRETPAIVDILSQELMQERGLRTSVEALNATPGATSGELASSPGQLSMRGFTGGAISLLYDGVRQTNSALIIRNLDSWSFDRIEVLKGPAGVLYGEGSLAGAVNLVPKKPRFGQDAYAATAGYGSFDTARIGVDANIVLNDKVAVRGVSSLNRTSGFIDNTGARFFATTLSATFKPTDRLSVELAGDYFGDNFSTAYWGAPLVPAAVARDPSGLVTTSDGFVVDRALRDKNYNVTNADQGSDAWWLRSRVTFEISDTLTFTNELSYYDADRRFRNSEVYTYAAPTAAFPNGSFRRSTTRIDHDHQFFVERAVLASDTQIAGHRNRLVIGVEYSRSDFDSVRRFGNTTAVDLFEPARGTFAALDDTAANFPGAGNRANFDSRTTITSVFAEEAFNLTPSLLLVGGVRYDHINLERSVEDLNAGTFTPFSRTYDPISWRGGIVYSLAPKAQIFAQYSYAVAPVGSLALISATNARFNLTTGRSVEGGLKASLWDDRFDITLAGYWIMQDDIITRNPDNTNIAIQGGSQSSRGIELSTSAAITKQFRLDASLAILNARFDTLLELGGVNRAGNTPPVVPERVASVFGIYRLVDIPITLSGGMRYAGHFFTNNANSVRVRDAAVFDAAIGYRLSFGDITLRGRNLTDRLYANWFGGSARQITLSAPRSVDIGLNAKF</sequence>
<dbReference type="EMBL" id="JACIIV010000036">
    <property type="protein sequence ID" value="MBB6229228.1"/>
    <property type="molecule type" value="Genomic_DNA"/>
</dbReference>
<accession>A0A841LJS8</accession>
<comment type="caution">
    <text evidence="14">The sequence shown here is derived from an EMBL/GenBank/DDBJ whole genome shotgun (WGS) entry which is preliminary data.</text>
</comment>